<evidence type="ECO:0000256" key="7">
    <source>
        <dbReference type="ARBA" id="ARBA00023180"/>
    </source>
</evidence>
<dbReference type="RefSeq" id="XP_064072115.1">
    <property type="nucleotide sequence ID" value="XM_064216045.1"/>
</dbReference>
<name>A0ABM4ALE0_VANTA</name>
<evidence type="ECO:0000313" key="9">
    <source>
        <dbReference type="Proteomes" id="UP001652626"/>
    </source>
</evidence>
<dbReference type="Proteomes" id="UP001652626">
    <property type="component" value="Chromosome 10"/>
</dbReference>
<keyword evidence="5 8" id="KW-1133">Transmembrane helix</keyword>
<dbReference type="PANTHER" id="PTHR11923:SF114">
    <property type="entry name" value="FI02050P-RELATED"/>
    <property type="match status" value="1"/>
</dbReference>
<sequence length="492" mass="55839">MGLVGIGMLFSTTWSSIFHAKIQQMMILKSGSTSFNIWREIPIPIYLECFLFNITNVDEILAGKNVTLKVQEMGPYIFKEINTKVNISWNENNTVTFRNQRFWYFQHDMSNGSLSDNVTSINPIIATIAYTLRTERVILKVIVDMILRTYHTNMFLKANVSSWLFDGVGDPILDLVGHIPHLPYTIPFDRFGWFYKRNGSIDADGLFVTNTGAADFSELGKLERWQHSNRTVYRDQCGELKGTTGELWALEHEQPEIQIFAADLCTHMSLAYSGPVVKQGLPGVEFAANDSLFDNGYKYPNMACYCDEVRDENCMAAGALNVSACKYGAPAFVTRPHFLGMDPYYPSKIEGLKPTENHNFKMAIEPVTGMPLAISAQLQANALVRHIPGISLNNQLPDADMLVPMFWFREDITVDEHYANFAAMALGVRYWFPYGCYFFITLGLCLIVTGVYRIRKYTLMRLKEADISASQKFLSHGDKKHDFALQLKENTL</sequence>
<evidence type="ECO:0000313" key="10">
    <source>
        <dbReference type="RefSeq" id="XP_064072115.1"/>
    </source>
</evidence>
<evidence type="ECO:0000256" key="1">
    <source>
        <dbReference type="ARBA" id="ARBA00004236"/>
    </source>
</evidence>
<evidence type="ECO:0000256" key="4">
    <source>
        <dbReference type="ARBA" id="ARBA00022692"/>
    </source>
</evidence>
<keyword evidence="7" id="KW-0325">Glycoprotein</keyword>
<dbReference type="InterPro" id="IPR002159">
    <property type="entry name" value="CD36_fam"/>
</dbReference>
<evidence type="ECO:0000256" key="3">
    <source>
        <dbReference type="ARBA" id="ARBA00022475"/>
    </source>
</evidence>
<reference evidence="10" key="1">
    <citation type="submission" date="2025-08" db="UniProtKB">
        <authorList>
            <consortium name="RefSeq"/>
        </authorList>
    </citation>
    <scope>IDENTIFICATION</scope>
    <source>
        <tissue evidence="10">Whole body</tissue>
    </source>
</reference>
<proteinExistence type="inferred from homology"/>
<keyword evidence="3" id="KW-1003">Cell membrane</keyword>
<evidence type="ECO:0000256" key="2">
    <source>
        <dbReference type="ARBA" id="ARBA00010532"/>
    </source>
</evidence>
<dbReference type="PRINTS" id="PR01609">
    <property type="entry name" value="CD36FAMILY"/>
</dbReference>
<comment type="subcellular location">
    <subcellularLocation>
        <location evidence="1">Cell membrane</location>
    </subcellularLocation>
</comment>
<keyword evidence="4 8" id="KW-0812">Transmembrane</keyword>
<keyword evidence="9" id="KW-1185">Reference proteome</keyword>
<feature type="transmembrane region" description="Helical" evidence="8">
    <location>
        <begin position="431"/>
        <end position="452"/>
    </location>
</feature>
<protein>
    <submittedName>
        <fullName evidence="10">Protein croquemort-like isoform X3</fullName>
    </submittedName>
</protein>
<gene>
    <name evidence="10" type="primary">LOC113395966</name>
</gene>
<evidence type="ECO:0000256" key="6">
    <source>
        <dbReference type="ARBA" id="ARBA00023136"/>
    </source>
</evidence>
<dbReference type="PANTHER" id="PTHR11923">
    <property type="entry name" value="SCAVENGER RECEPTOR CLASS B TYPE-1 SR-B1"/>
    <property type="match status" value="1"/>
</dbReference>
<evidence type="ECO:0000256" key="8">
    <source>
        <dbReference type="SAM" id="Phobius"/>
    </source>
</evidence>
<accession>A0ABM4ALE0</accession>
<dbReference type="GeneID" id="113395966"/>
<dbReference type="Pfam" id="PF01130">
    <property type="entry name" value="CD36"/>
    <property type="match status" value="1"/>
</dbReference>
<comment type="similarity">
    <text evidence="2">Belongs to the CD36 family.</text>
</comment>
<keyword evidence="6 8" id="KW-0472">Membrane</keyword>
<evidence type="ECO:0000256" key="5">
    <source>
        <dbReference type="ARBA" id="ARBA00022989"/>
    </source>
</evidence>
<organism evidence="9 10">
    <name type="scientific">Vanessa tameamea</name>
    <name type="common">Kamehameha butterfly</name>
    <dbReference type="NCBI Taxonomy" id="334116"/>
    <lineage>
        <taxon>Eukaryota</taxon>
        <taxon>Metazoa</taxon>
        <taxon>Ecdysozoa</taxon>
        <taxon>Arthropoda</taxon>
        <taxon>Hexapoda</taxon>
        <taxon>Insecta</taxon>
        <taxon>Pterygota</taxon>
        <taxon>Neoptera</taxon>
        <taxon>Endopterygota</taxon>
        <taxon>Lepidoptera</taxon>
        <taxon>Glossata</taxon>
        <taxon>Ditrysia</taxon>
        <taxon>Papilionoidea</taxon>
        <taxon>Nymphalidae</taxon>
        <taxon>Nymphalinae</taxon>
        <taxon>Vanessa</taxon>
    </lineage>
</organism>